<protein>
    <submittedName>
        <fullName evidence="2">Uncharacterized protein</fullName>
    </submittedName>
</protein>
<evidence type="ECO:0000256" key="1">
    <source>
        <dbReference type="SAM" id="MobiDB-lite"/>
    </source>
</evidence>
<organism evidence="2 3">
    <name type="scientific">Tritrichomonas foetus</name>
    <dbReference type="NCBI Taxonomy" id="1144522"/>
    <lineage>
        <taxon>Eukaryota</taxon>
        <taxon>Metamonada</taxon>
        <taxon>Parabasalia</taxon>
        <taxon>Tritrichomonadida</taxon>
        <taxon>Tritrichomonadidae</taxon>
        <taxon>Tritrichomonas</taxon>
    </lineage>
</organism>
<keyword evidence="3" id="KW-1185">Reference proteome</keyword>
<dbReference type="EMBL" id="MLAK01001173">
    <property type="protein sequence ID" value="OHS96486.1"/>
    <property type="molecule type" value="Genomic_DNA"/>
</dbReference>
<dbReference type="Proteomes" id="UP000179807">
    <property type="component" value="Unassembled WGS sequence"/>
</dbReference>
<feature type="region of interest" description="Disordered" evidence="1">
    <location>
        <begin position="46"/>
        <end position="76"/>
    </location>
</feature>
<sequence length="549" mass="63976">MKCDLKITRNITIFFKNNIVSKFDNLYIEKVFKIQEINGHSKQIMRNKKNTDSPSFANSYSPNHHSNEHKRSTDKSHQLKQFYSSLIDSLNDEQNSKEVSKVICKSLTNNENLDYFIEQKFYDKITIFNRNVLDICYIIVSKRPECITLRTVILFKNMLKQFPREVLFLSSLFAQHISEKSVNSSVIWPVLDVTINNPKYFMNDEKGIEYATFLVYLVQEFNFPNEKYQKIWSSCCYLLQSQNPEVVKYAYNALNQIADKISGMSAFSENHSEINFDTCIEKVKYLFSNIFPSETILKHLHQDEYIRPALSLMLHCPPELDSELLMSLLEIARKSKNGMKATLLLLQLAKDPENARILILNSKWMVMSLPTFIDTMKLFMVCLTHRKTRSLFIECPELASFFNNLLKIPTDETLSIVCTLLKRIPLTKGNLYDLSDSNFFSEFFKRTLNNENLILIKSGILTIHFISMIDFIPDFLKLTKQIVSLINQEYDDDLALMASSVAVELCSYTKCFNSFQKYNLGNALKMKSNNPKFKQNYKKFNDIIHSYQS</sequence>
<evidence type="ECO:0000313" key="2">
    <source>
        <dbReference type="EMBL" id="OHS96486.1"/>
    </source>
</evidence>
<comment type="caution">
    <text evidence="2">The sequence shown here is derived from an EMBL/GenBank/DDBJ whole genome shotgun (WGS) entry which is preliminary data.</text>
</comment>
<dbReference type="AlphaFoldDB" id="A0A1J4JBC4"/>
<feature type="compositionally biased region" description="Polar residues" evidence="1">
    <location>
        <begin position="52"/>
        <end position="64"/>
    </location>
</feature>
<proteinExistence type="predicted"/>
<name>A0A1J4JBC4_9EUKA</name>
<dbReference type="VEuPathDB" id="TrichDB:TRFO_37344"/>
<dbReference type="GeneID" id="94846071"/>
<dbReference type="InterPro" id="IPR016024">
    <property type="entry name" value="ARM-type_fold"/>
</dbReference>
<gene>
    <name evidence="2" type="ORF">TRFO_37344</name>
</gene>
<feature type="compositionally biased region" description="Basic and acidic residues" evidence="1">
    <location>
        <begin position="65"/>
        <end position="76"/>
    </location>
</feature>
<dbReference type="SUPFAM" id="SSF48371">
    <property type="entry name" value="ARM repeat"/>
    <property type="match status" value="1"/>
</dbReference>
<reference evidence="2" key="1">
    <citation type="submission" date="2016-10" db="EMBL/GenBank/DDBJ databases">
        <authorList>
            <person name="Benchimol M."/>
            <person name="Almeida L.G."/>
            <person name="Vasconcelos A.T."/>
            <person name="Perreira-Neves A."/>
            <person name="Rosa I.A."/>
            <person name="Tasca T."/>
            <person name="Bogo M.R."/>
            <person name="de Souza W."/>
        </authorList>
    </citation>
    <scope>NUCLEOTIDE SEQUENCE [LARGE SCALE GENOMIC DNA]</scope>
    <source>
        <strain evidence="2">K</strain>
    </source>
</reference>
<accession>A0A1J4JBC4</accession>
<evidence type="ECO:0000313" key="3">
    <source>
        <dbReference type="Proteomes" id="UP000179807"/>
    </source>
</evidence>
<dbReference type="RefSeq" id="XP_068349623.1">
    <property type="nucleotide sequence ID" value="XM_068511367.1"/>
</dbReference>